<gene>
    <name evidence="1" type="ORF">AM380_09455</name>
    <name evidence="2" type="ORF">OSC06_19215</name>
</gene>
<sequence>MSWFGEKCYIHCQVSLGSLFIFPKQKNFTDEEQKRFFSVCNRMSLDFILTFKTNMPFLRVSVDSMKNKPPVWDVYDKSK</sequence>
<accession>A0AAE4JQL5</accession>
<reference evidence="2" key="2">
    <citation type="submission" date="2023-02" db="EMBL/GenBank/DDBJ databases">
        <title>Detection, antimicrobial susceptibility and genomic characterization of NDM-producing species of Morganellaceae, Yersiniaceae, and Enterobacteriaceae other than Klebsiella.</title>
        <authorList>
            <person name="Camargo C.H."/>
            <person name="Sacchi C.T."/>
            <person name="Campos K.R."/>
        </authorList>
    </citation>
    <scope>NUCLEOTIDE SEQUENCE</scope>
    <source>
        <strain evidence="2">1189_21</strain>
    </source>
</reference>
<protein>
    <submittedName>
        <fullName evidence="2">Uncharacterized protein</fullName>
    </submittedName>
</protein>
<dbReference type="AlphaFoldDB" id="A0AAE4JQL5"/>
<evidence type="ECO:0000313" key="3">
    <source>
        <dbReference type="Proteomes" id="UP000244682"/>
    </source>
</evidence>
<evidence type="ECO:0000313" key="2">
    <source>
        <dbReference type="EMBL" id="MDS0900090.1"/>
    </source>
</evidence>
<dbReference type="RefSeq" id="WP_004245739.1">
    <property type="nucleotide sequence ID" value="NZ_CAXOSG010000008.1"/>
</dbReference>
<evidence type="ECO:0000313" key="4">
    <source>
        <dbReference type="Proteomes" id="UP001182247"/>
    </source>
</evidence>
<organism evidence="2 4">
    <name type="scientific">Morganella morganii</name>
    <name type="common">Proteus morganii</name>
    <dbReference type="NCBI Taxonomy" id="582"/>
    <lineage>
        <taxon>Bacteria</taxon>
        <taxon>Pseudomonadati</taxon>
        <taxon>Pseudomonadota</taxon>
        <taxon>Gammaproteobacteria</taxon>
        <taxon>Enterobacterales</taxon>
        <taxon>Morganellaceae</taxon>
        <taxon>Morganella</taxon>
    </lineage>
</organism>
<reference evidence="1 3" key="1">
    <citation type="submission" date="2018-04" db="EMBL/GenBank/DDBJ databases">
        <title>Whole genome sequencing of Morganella morganii AR_0133.</title>
        <authorList>
            <person name="Conlan S."/>
            <person name="Thomas P.J."/>
            <person name="Mullikin J."/>
            <person name="Frank K.M."/>
            <person name="Segre J.A."/>
        </authorList>
    </citation>
    <scope>NUCLEOTIDE SEQUENCE [LARGE SCALE GENOMIC DNA]</scope>
    <source>
        <strain evidence="1 3">AR_0133</strain>
    </source>
</reference>
<dbReference type="Proteomes" id="UP001182247">
    <property type="component" value="Unassembled WGS sequence"/>
</dbReference>
<dbReference type="EMBL" id="CP028956">
    <property type="protein sequence ID" value="AWC93841.1"/>
    <property type="molecule type" value="Genomic_DNA"/>
</dbReference>
<dbReference type="GeneID" id="6801334"/>
<evidence type="ECO:0000313" key="1">
    <source>
        <dbReference type="EMBL" id="AWC93841.1"/>
    </source>
</evidence>
<dbReference type="EMBL" id="JAPKIY010000044">
    <property type="protein sequence ID" value="MDS0900090.1"/>
    <property type="molecule type" value="Genomic_DNA"/>
</dbReference>
<proteinExistence type="predicted"/>
<dbReference type="Proteomes" id="UP000244682">
    <property type="component" value="Chromosome"/>
</dbReference>
<name>A0AAE4JQL5_MORMO</name>